<dbReference type="Gene3D" id="3.90.350.10">
    <property type="entry name" value="Transposase Inhibitor Protein From Tn5, Chain A, domain 1"/>
    <property type="match status" value="1"/>
</dbReference>
<reference evidence="2" key="1">
    <citation type="submission" date="2019-01" db="EMBL/GenBank/DDBJ databases">
        <authorList>
            <consortium name="Genoscope - CEA"/>
            <person name="William W."/>
        </authorList>
    </citation>
    <scope>NUCLEOTIDE SEQUENCE</scope>
    <source>
        <strain evidence="2">CR-1</strain>
    </source>
</reference>
<dbReference type="InterPro" id="IPR025639">
    <property type="entry name" value="DruA"/>
</dbReference>
<dbReference type="Pfam" id="PF14236">
    <property type="entry name" value="DruA"/>
    <property type="match status" value="1"/>
</dbReference>
<dbReference type="InterPro" id="IPR038215">
    <property type="entry name" value="TN5-like_N_sf"/>
</dbReference>
<evidence type="ECO:0000313" key="2">
    <source>
        <dbReference type="EMBL" id="VEN73275.1"/>
    </source>
</evidence>
<evidence type="ECO:0000259" key="1">
    <source>
        <dbReference type="Pfam" id="PF14706"/>
    </source>
</evidence>
<dbReference type="EMBL" id="CAACVI010000006">
    <property type="protein sequence ID" value="VEN73275.1"/>
    <property type="molecule type" value="Genomic_DNA"/>
</dbReference>
<organism evidence="2">
    <name type="scientific">uncultured Desulfobacteraceae bacterium</name>
    <dbReference type="NCBI Taxonomy" id="218296"/>
    <lineage>
        <taxon>Bacteria</taxon>
        <taxon>Pseudomonadati</taxon>
        <taxon>Thermodesulfobacteriota</taxon>
        <taxon>Desulfobacteria</taxon>
        <taxon>Desulfobacterales</taxon>
        <taxon>Desulfobacteraceae</taxon>
        <taxon>environmental samples</taxon>
    </lineage>
</organism>
<dbReference type="Gene3D" id="1.10.246.40">
    <property type="entry name" value="Tn5 transposase, domain 1"/>
    <property type="match status" value="1"/>
</dbReference>
<dbReference type="Pfam" id="PF14706">
    <property type="entry name" value="Tnp_DNA_bind"/>
    <property type="match status" value="1"/>
</dbReference>
<gene>
    <name evidence="2" type="ORF">EPICR_140036</name>
</gene>
<dbReference type="SUPFAM" id="SSF53098">
    <property type="entry name" value="Ribonuclease H-like"/>
    <property type="match status" value="1"/>
</dbReference>
<dbReference type="InterPro" id="IPR012337">
    <property type="entry name" value="RNaseH-like_sf"/>
</dbReference>
<feature type="domain" description="Transposase Tn5-like N-terminal" evidence="1">
    <location>
        <begin position="305"/>
        <end position="363"/>
    </location>
</feature>
<dbReference type="AlphaFoldDB" id="A0A484HDE1"/>
<accession>A0A484HDE1</accession>
<name>A0A484HDE1_9BACT</name>
<sequence length="710" mass="79443">MRACGKYFSGEAIDRIRRAVEKDPSLSRGRLSQEVCRWLDWRSPNGKLKEVSCRKALLKLERNGLITLPESAPSHNLTPRISLMDITDMAKIRCDFSGLGKVTLEPVSGDRRNREKSRVWNAIMERFHYLGSGPLCGAQIRYLIQSDRHGLLGGISHSAGTLRLKDRDRWIGWGEAARRANLGRVVCNSRFLILPSVRVKNLASHVLALSARRLGGDWEERYGYRPALLETFVDPQRFDGACYKAANWIHIGQTAGRSGFYANGKKCGSGKDIYVYPLERNFREVLRREPNIRLFSQAREKTYSNWREEEFAAAQVYDPRLRKRLDILAADLCQNPGESITGACGGSAPKTKAARRFLSHPEINMERLLRGHAEATAVRMRKRRMVLTAEESIEFPLPGGAGSENAQNHRQALPLRLSMAFACDGTPLGALGLSTDETDHGGESDSFEAWIWEKCPKTAMTSLGDFGPGSRALFDQAGRDKTRVLLSVGPGLRRAAFGKKAWRKMSFSPVSGHCEANIPCRRRGEKPGEEKTPPMRKARLAVRHASAVRKTPGGGEIRLWAVWAREVGKPGPDPVDWAFVTHMPVRHFHDARLVLERGMARLTARRWAEAFQALAPGDDREVRDAESFKNLLALLMVMAWRRLRVKALGGGVPGISRWALSRPHTSVFLSCFERQPGPEKAPGFFRTGIMPRAATSDQKTFSRAGPLFYV</sequence>
<dbReference type="InterPro" id="IPR014735">
    <property type="entry name" value="Transposase_Tn5-like_N"/>
</dbReference>
<proteinExistence type="predicted"/>
<protein>
    <recommendedName>
        <fullName evidence="1">Transposase Tn5-like N-terminal domain-containing protein</fullName>
    </recommendedName>
</protein>